<feature type="domain" description="ZAD" evidence="11">
    <location>
        <begin position="20"/>
        <end position="106"/>
    </location>
</feature>
<dbReference type="SUPFAM" id="SSF57667">
    <property type="entry name" value="beta-beta-alpha zinc fingers"/>
    <property type="match status" value="3"/>
</dbReference>
<dbReference type="GO" id="GO:0000981">
    <property type="term" value="F:DNA-binding transcription factor activity, RNA polymerase II-specific"/>
    <property type="evidence" value="ECO:0007669"/>
    <property type="project" value="TreeGrafter"/>
</dbReference>
<evidence type="ECO:0000256" key="7">
    <source>
        <dbReference type="ARBA" id="ARBA00023242"/>
    </source>
</evidence>
<keyword evidence="3" id="KW-0677">Repeat</keyword>
<feature type="binding site" evidence="9">
    <location>
        <position position="22"/>
    </location>
    <ligand>
        <name>Zn(2+)</name>
        <dbReference type="ChEBI" id="CHEBI:29105"/>
    </ligand>
</feature>
<dbReference type="PANTHER" id="PTHR19818:SF139">
    <property type="entry name" value="PAIR-RULE PROTEIN ODD-PAIRED"/>
    <property type="match status" value="1"/>
</dbReference>
<dbReference type="GO" id="GO:0045944">
    <property type="term" value="P:positive regulation of transcription by RNA polymerase II"/>
    <property type="evidence" value="ECO:0007669"/>
    <property type="project" value="UniProtKB-ARBA"/>
</dbReference>
<dbReference type="PROSITE" id="PS00028">
    <property type="entry name" value="ZINC_FINGER_C2H2_1"/>
    <property type="match status" value="5"/>
</dbReference>
<evidence type="ECO:0000256" key="3">
    <source>
        <dbReference type="ARBA" id="ARBA00022737"/>
    </source>
</evidence>
<dbReference type="GO" id="GO:0032502">
    <property type="term" value="P:developmental process"/>
    <property type="evidence" value="ECO:0007669"/>
    <property type="project" value="UniProtKB-ARBA"/>
</dbReference>
<dbReference type="VEuPathDB" id="VectorBase:AFUN009035"/>
<dbReference type="PROSITE" id="PS50157">
    <property type="entry name" value="ZINC_FINGER_C2H2_2"/>
    <property type="match status" value="5"/>
</dbReference>
<evidence type="ECO:0000256" key="1">
    <source>
        <dbReference type="ARBA" id="ARBA00004123"/>
    </source>
</evidence>
<dbReference type="STRING" id="62324.A0A182RRY9"/>
<feature type="domain" description="C2H2-type" evidence="10">
    <location>
        <begin position="173"/>
        <end position="195"/>
    </location>
</feature>
<feature type="binding site" evidence="9">
    <location>
        <position position="79"/>
    </location>
    <ligand>
        <name>Zn(2+)</name>
        <dbReference type="ChEBI" id="CHEBI:29105"/>
    </ligand>
</feature>
<dbReference type="SUPFAM" id="SSF57716">
    <property type="entry name" value="Glucocorticoid receptor-like (DNA-binding domain)"/>
    <property type="match status" value="1"/>
</dbReference>
<evidence type="ECO:0008006" key="13">
    <source>
        <dbReference type="Google" id="ProtNLM"/>
    </source>
</evidence>
<keyword evidence="6" id="KW-0238">DNA-binding</keyword>
<dbReference type="Gene3D" id="3.30.160.60">
    <property type="entry name" value="Classic Zinc Finger"/>
    <property type="match status" value="5"/>
</dbReference>
<dbReference type="SMART" id="SM00868">
    <property type="entry name" value="zf-AD"/>
    <property type="match status" value="1"/>
</dbReference>
<evidence type="ECO:0000259" key="11">
    <source>
        <dbReference type="PROSITE" id="PS51915"/>
    </source>
</evidence>
<feature type="binding site" evidence="9">
    <location>
        <position position="82"/>
    </location>
    <ligand>
        <name>Zn(2+)</name>
        <dbReference type="ChEBI" id="CHEBI:29105"/>
    </ligand>
</feature>
<feature type="binding site" evidence="9">
    <location>
        <position position="25"/>
    </location>
    <ligand>
        <name>Zn(2+)</name>
        <dbReference type="ChEBI" id="CHEBI:29105"/>
    </ligand>
</feature>
<dbReference type="InterPro" id="IPR036236">
    <property type="entry name" value="Znf_C2H2_sf"/>
</dbReference>
<dbReference type="PANTHER" id="PTHR19818">
    <property type="entry name" value="ZINC FINGER PROTEIN ZIC AND GLI"/>
    <property type="match status" value="1"/>
</dbReference>
<feature type="domain" description="C2H2-type" evidence="10">
    <location>
        <begin position="287"/>
        <end position="314"/>
    </location>
</feature>
<keyword evidence="5 9" id="KW-0862">Zinc</keyword>
<protein>
    <recommendedName>
        <fullName evidence="13">Protein krueppel</fullName>
    </recommendedName>
</protein>
<evidence type="ECO:0000256" key="5">
    <source>
        <dbReference type="ARBA" id="ARBA00022833"/>
    </source>
</evidence>
<dbReference type="Pfam" id="PF00096">
    <property type="entry name" value="zf-C2H2"/>
    <property type="match status" value="4"/>
</dbReference>
<name>A0A182RRY9_ANOFN</name>
<evidence type="ECO:0000259" key="10">
    <source>
        <dbReference type="PROSITE" id="PS50157"/>
    </source>
</evidence>
<keyword evidence="4 8" id="KW-0863">Zinc-finger</keyword>
<dbReference type="FunFam" id="3.30.160.60:FF:000202">
    <property type="entry name" value="Zinc finger protein 574"/>
    <property type="match status" value="1"/>
</dbReference>
<evidence type="ECO:0000256" key="8">
    <source>
        <dbReference type="PROSITE-ProRule" id="PRU00042"/>
    </source>
</evidence>
<evidence type="ECO:0000256" key="9">
    <source>
        <dbReference type="PROSITE-ProRule" id="PRU01263"/>
    </source>
</evidence>
<evidence type="ECO:0000256" key="4">
    <source>
        <dbReference type="ARBA" id="ARBA00022771"/>
    </source>
</evidence>
<dbReference type="GO" id="GO:0000122">
    <property type="term" value="P:negative regulation of transcription by RNA polymerase II"/>
    <property type="evidence" value="ECO:0007669"/>
    <property type="project" value="UniProtKB-ARBA"/>
</dbReference>
<feature type="domain" description="C2H2-type" evidence="10">
    <location>
        <begin position="259"/>
        <end position="286"/>
    </location>
</feature>
<dbReference type="InterPro" id="IPR013087">
    <property type="entry name" value="Znf_C2H2_type"/>
</dbReference>
<evidence type="ECO:0000256" key="6">
    <source>
        <dbReference type="ARBA" id="ARBA00023125"/>
    </source>
</evidence>
<dbReference type="EnsemblMetazoa" id="AFUN009035-RA">
    <property type="protein sequence ID" value="AFUN009035-PA"/>
    <property type="gene ID" value="AFUN009035"/>
</dbReference>
<keyword evidence="7" id="KW-0539">Nucleus</keyword>
<dbReference type="InterPro" id="IPR012934">
    <property type="entry name" value="Znf_AD"/>
</dbReference>
<sequence length="314" mass="36544">MEESDKRVMDIEKVFAKLPYVCRVCFVEDSDSQADLYHIDDVYVKPTSAEHINSFRDILTIFVNDEFESHEELVPTSICDNCTSRAQTAYHFVEQCQQSDKLLEKYFKSINTTKASKIETNQTTIEQFPLEECNDNNASVEHVTNTPLKCGKEKQNKPVVKSQLKMTSKANRWCCDKCAKSFSQSQALRRHYRIHDDTGHNKKTCVQCGRQFLRSDDLTRHMRTHSGDRPYECKLCSKTYKHLSVLKEHMLTHSREKHFKCPECTKQFSSRNGLFVHLKVHRGEKPHACPHCSKRFTTSSERISHVRHIHSAKK</sequence>
<dbReference type="Gene3D" id="3.40.1800.20">
    <property type="match status" value="1"/>
</dbReference>
<dbReference type="VEuPathDB" id="VectorBase:AFUN2_008804"/>
<dbReference type="GO" id="GO:0005634">
    <property type="term" value="C:nucleus"/>
    <property type="evidence" value="ECO:0007669"/>
    <property type="project" value="UniProtKB-SubCell"/>
</dbReference>
<dbReference type="AlphaFoldDB" id="A0A182RRY9"/>
<feature type="domain" description="C2H2-type" evidence="10">
    <location>
        <begin position="203"/>
        <end position="230"/>
    </location>
</feature>
<dbReference type="Pfam" id="PF07776">
    <property type="entry name" value="zf-AD"/>
    <property type="match status" value="1"/>
</dbReference>
<evidence type="ECO:0000313" key="12">
    <source>
        <dbReference type="EnsemblMetazoa" id="AFUN009035-PA"/>
    </source>
</evidence>
<organism evidence="12">
    <name type="scientific">Anopheles funestus</name>
    <name type="common">African malaria mosquito</name>
    <dbReference type="NCBI Taxonomy" id="62324"/>
    <lineage>
        <taxon>Eukaryota</taxon>
        <taxon>Metazoa</taxon>
        <taxon>Ecdysozoa</taxon>
        <taxon>Arthropoda</taxon>
        <taxon>Hexapoda</taxon>
        <taxon>Insecta</taxon>
        <taxon>Pterygota</taxon>
        <taxon>Neoptera</taxon>
        <taxon>Endopterygota</taxon>
        <taxon>Diptera</taxon>
        <taxon>Nematocera</taxon>
        <taxon>Culicoidea</taxon>
        <taxon>Culicidae</taxon>
        <taxon>Anophelinae</taxon>
        <taxon>Anopheles</taxon>
    </lineage>
</organism>
<dbReference type="FunFam" id="3.30.160.60:FF:001465">
    <property type="entry name" value="Zinc finger protein 560"/>
    <property type="match status" value="1"/>
</dbReference>
<dbReference type="GO" id="GO:0008270">
    <property type="term" value="F:zinc ion binding"/>
    <property type="evidence" value="ECO:0007669"/>
    <property type="project" value="UniProtKB-UniRule"/>
</dbReference>
<feature type="domain" description="C2H2-type" evidence="10">
    <location>
        <begin position="231"/>
        <end position="258"/>
    </location>
</feature>
<proteinExistence type="predicted"/>
<reference evidence="12" key="1">
    <citation type="submission" date="2020-05" db="UniProtKB">
        <authorList>
            <consortium name="EnsemblMetazoa"/>
        </authorList>
    </citation>
    <scope>IDENTIFICATION</scope>
    <source>
        <strain evidence="12">FUMOZ</strain>
    </source>
</reference>
<dbReference type="InterPro" id="IPR050329">
    <property type="entry name" value="GLI_C2H2-zinc-finger"/>
</dbReference>
<dbReference type="FunFam" id="3.30.160.60:FF:000446">
    <property type="entry name" value="Zinc finger protein"/>
    <property type="match status" value="2"/>
</dbReference>
<dbReference type="SMART" id="SM00355">
    <property type="entry name" value="ZnF_C2H2"/>
    <property type="match status" value="5"/>
</dbReference>
<dbReference type="FunFam" id="3.30.160.60:FF:000100">
    <property type="entry name" value="Zinc finger 45-like"/>
    <property type="match status" value="1"/>
</dbReference>
<keyword evidence="2 9" id="KW-0479">Metal-binding</keyword>
<dbReference type="PROSITE" id="PS51915">
    <property type="entry name" value="ZAD"/>
    <property type="match status" value="1"/>
</dbReference>
<dbReference type="GO" id="GO:0000978">
    <property type="term" value="F:RNA polymerase II cis-regulatory region sequence-specific DNA binding"/>
    <property type="evidence" value="ECO:0007669"/>
    <property type="project" value="TreeGrafter"/>
</dbReference>
<comment type="subcellular location">
    <subcellularLocation>
        <location evidence="1">Nucleus</location>
    </subcellularLocation>
</comment>
<accession>A0A182RRY9</accession>
<evidence type="ECO:0000256" key="2">
    <source>
        <dbReference type="ARBA" id="ARBA00022723"/>
    </source>
</evidence>